<dbReference type="Gene3D" id="3.40.710.10">
    <property type="entry name" value="DD-peptidase/beta-lactamase superfamily"/>
    <property type="match status" value="1"/>
</dbReference>
<sequence>MRTRSNRHRAIAAITGVVLSALVLAGCALDQHVDVDTPPQADVALPDETVQQLQDAVTHAMGTSGSSGAIVGVWAPWSGSWVAGLGTQRPDGGGDVTADMRFPAGKITRAMTCDVLYEVAASGTVKLSDSVSQYVAGVPDLSDVTLEQLCDGTSGIGSFASQLYAVWLANPTRTWDPRYLASFGLGQPRGGAPGAAYRDSDAGYVLLGLALERATGQSAADLYADHIVDPLDLAATALGDADGGALLAGGQSMPTAEGPVDCAQPRDLTDTSTSIGFTDAGVITDIDDLGRYVQAMASGALVADEDRFADPLPATGDAPSWYTAAGGALQAGSLIGQFGKVPGYITAAFSDPATGLTVAVVLNNSAVDANVGAYLAWELAAIASKAPATDGQTAPEAGLPWTAEQYHEAIAAAAVCTPPAPE</sequence>
<dbReference type="PANTHER" id="PTHR46825">
    <property type="entry name" value="D-ALANYL-D-ALANINE-CARBOXYPEPTIDASE/ENDOPEPTIDASE AMPH"/>
    <property type="match status" value="1"/>
</dbReference>
<organism evidence="3 4">
    <name type="scientific">Microbacterium allomyrinae</name>
    <dbReference type="NCBI Taxonomy" id="2830666"/>
    <lineage>
        <taxon>Bacteria</taxon>
        <taxon>Bacillati</taxon>
        <taxon>Actinomycetota</taxon>
        <taxon>Actinomycetes</taxon>
        <taxon>Micrococcales</taxon>
        <taxon>Microbacteriaceae</taxon>
        <taxon>Microbacterium</taxon>
    </lineage>
</organism>
<dbReference type="SUPFAM" id="SSF56601">
    <property type="entry name" value="beta-lactamase/transpeptidase-like"/>
    <property type="match status" value="1"/>
</dbReference>
<dbReference type="EMBL" id="JAGTTN010000003">
    <property type="protein sequence ID" value="MCC2032703.1"/>
    <property type="molecule type" value="Genomic_DNA"/>
</dbReference>
<evidence type="ECO:0000259" key="2">
    <source>
        <dbReference type="Pfam" id="PF00144"/>
    </source>
</evidence>
<comment type="caution">
    <text evidence="3">The sequence shown here is derived from an EMBL/GenBank/DDBJ whole genome shotgun (WGS) entry which is preliminary data.</text>
</comment>
<keyword evidence="4" id="KW-1185">Reference proteome</keyword>
<dbReference type="InterPro" id="IPR001466">
    <property type="entry name" value="Beta-lactam-related"/>
</dbReference>
<gene>
    <name evidence="3" type="ORF">KEC57_10980</name>
</gene>
<dbReference type="PROSITE" id="PS51257">
    <property type="entry name" value="PROKAR_LIPOPROTEIN"/>
    <property type="match status" value="1"/>
</dbReference>
<accession>A0A9X1LVW5</accession>
<proteinExistence type="predicted"/>
<dbReference type="RefSeq" id="WP_229384929.1">
    <property type="nucleotide sequence ID" value="NZ_JAGTTN010000003.1"/>
</dbReference>
<dbReference type="AlphaFoldDB" id="A0A9X1LVW5"/>
<dbReference type="InterPro" id="IPR050491">
    <property type="entry name" value="AmpC-like"/>
</dbReference>
<evidence type="ECO:0000313" key="3">
    <source>
        <dbReference type="EMBL" id="MCC2032703.1"/>
    </source>
</evidence>
<evidence type="ECO:0000313" key="4">
    <source>
        <dbReference type="Proteomes" id="UP001139354"/>
    </source>
</evidence>
<keyword evidence="1" id="KW-0732">Signal</keyword>
<feature type="signal peptide" evidence="1">
    <location>
        <begin position="1"/>
        <end position="25"/>
    </location>
</feature>
<dbReference type="Pfam" id="PF00144">
    <property type="entry name" value="Beta-lactamase"/>
    <property type="match status" value="1"/>
</dbReference>
<feature type="domain" description="Beta-lactamase-related" evidence="2">
    <location>
        <begin position="54"/>
        <end position="380"/>
    </location>
</feature>
<dbReference type="PANTHER" id="PTHR46825:SF7">
    <property type="entry name" value="D-ALANYL-D-ALANINE CARBOXYPEPTIDASE"/>
    <property type="match status" value="1"/>
</dbReference>
<name>A0A9X1LVW5_9MICO</name>
<reference evidence="3" key="1">
    <citation type="submission" date="2021-04" db="EMBL/GenBank/DDBJ databases">
        <title>Microbacterium tenobrionis sp. nov. and Microbacterium allomyrinae sp. nov., isolated from larvae of Tenobrio molitor and Allomyrina dichotoma, respectively.</title>
        <authorList>
            <person name="Lee S.D."/>
        </authorList>
    </citation>
    <scope>NUCLEOTIDE SEQUENCE</scope>
    <source>
        <strain evidence="3">BWT-G7</strain>
    </source>
</reference>
<feature type="chain" id="PRO_5040934571" evidence="1">
    <location>
        <begin position="26"/>
        <end position="422"/>
    </location>
</feature>
<dbReference type="InterPro" id="IPR012338">
    <property type="entry name" value="Beta-lactam/transpept-like"/>
</dbReference>
<protein>
    <submittedName>
        <fullName evidence="3">Beta-lactamase family protein</fullName>
    </submittedName>
</protein>
<evidence type="ECO:0000256" key="1">
    <source>
        <dbReference type="SAM" id="SignalP"/>
    </source>
</evidence>
<dbReference type="Proteomes" id="UP001139354">
    <property type="component" value="Unassembled WGS sequence"/>
</dbReference>